<feature type="domain" description="Phospholipid/glycerol acyltransferase" evidence="2">
    <location>
        <begin position="70"/>
        <end position="199"/>
    </location>
</feature>
<sequence>MTSIPSAPAPSSKAARASATAAGTKRADSTPTFGVMWTIMRSIGDVSLPFFFSSIHVASAHAVPPPTTPLIVCSNHSNTILDVAMLASHFPERRPLHFWAKAGFFRNRITRFILTSSGNIKVDRRNKNNQALFEGTFEAMKAGGAIALFPEGGSYTIPALAPLKMGAAWAALEYSRYLQLQREAGGDEVRILPAAVVFDDKSVFRSRATLRFGKPLRLDGYIEEFLAAPESESRAEKATATEAVKEDGTVPATPESMTRSNTASGAPAAEQYASPAHRAVARLTADLQKAMQELTFNAPDWQTFQAVRMAREIIFQSGHEEASEGIDEYVELSRALMVLLTLDISTLTTQPDVKRKSQQARRALFALSSLLHLADIDNATLSRVARPSTTAQSALTTPLTSLLIRLPLYIPIFTPTLLPTYIVPNYLAHHFAAREEESLSSVKTLFSFFLTSMLYSTLVVKTLQWTRWSPPGLLVGMAGVWWLHDLNRACVDRAWGLVKEARLGWRVWRAGVGVDTVAPLRGQKREARKGKSLFFYGTLVHPKILARVIGNDGAHLEVQNGVLDGARLHHVKGEEYPGLVHVESAAGSINAVKGTLVRGLTPADLRCLDAFEGDEYERRPVTIIPDPSSPAEPNSTRIANAGTAPLHAILSGLTKARIESLCAAASEEDKVEAEVYTWTAGRDKLEERIWEFDVFAQTHAANWVGEGEVEHEHEYQVVDRVRSDQLTSTPTLTSSTDAPSTPADAEQEWIESHASTLVEQGPVHQAVVQVCKTLSTQPSIQFYVDKAFKGGKVKRPRKGDARLVRAVFRARAAARAELELLMRMVEAAQVEEVQQAVGLLVGAKKRALAGVGARMTGEAGWPFNQEQVDGVGGGARAESRKMV</sequence>
<dbReference type="PANTHER" id="PTHR31605:SF0">
    <property type="entry name" value="GLYCEROL-3-PHOSPHATE O-ACYLTRANSFERASE 1"/>
    <property type="match status" value="1"/>
</dbReference>
<dbReference type="CDD" id="cd07992">
    <property type="entry name" value="LPLAT_AAK14816-like"/>
    <property type="match status" value="1"/>
</dbReference>
<evidence type="ECO:0000313" key="4">
    <source>
        <dbReference type="Proteomes" id="UP000239563"/>
    </source>
</evidence>
<dbReference type="InterPro" id="IPR013024">
    <property type="entry name" value="GGCT-like"/>
</dbReference>
<evidence type="ECO:0000313" key="3">
    <source>
        <dbReference type="EMBL" id="SJX65450.1"/>
    </source>
</evidence>
<accession>A0A2N8UKW2</accession>
<feature type="region of interest" description="Disordered" evidence="1">
    <location>
        <begin position="1"/>
        <end position="28"/>
    </location>
</feature>
<dbReference type="GO" id="GO:0004366">
    <property type="term" value="F:glycerol-3-phosphate O-acyltransferase activity"/>
    <property type="evidence" value="ECO:0007669"/>
    <property type="project" value="TreeGrafter"/>
</dbReference>
<evidence type="ECO:0000256" key="1">
    <source>
        <dbReference type="SAM" id="MobiDB-lite"/>
    </source>
</evidence>
<feature type="compositionally biased region" description="Low complexity" evidence="1">
    <location>
        <begin position="724"/>
        <end position="744"/>
    </location>
</feature>
<feature type="region of interest" description="Disordered" evidence="1">
    <location>
        <begin position="722"/>
        <end position="745"/>
    </location>
</feature>
<dbReference type="Proteomes" id="UP000239563">
    <property type="component" value="Chromosome XVII"/>
</dbReference>
<organism evidence="3 4">
    <name type="scientific">Sporisorium reilianum f. sp. reilianum</name>
    <dbReference type="NCBI Taxonomy" id="72559"/>
    <lineage>
        <taxon>Eukaryota</taxon>
        <taxon>Fungi</taxon>
        <taxon>Dikarya</taxon>
        <taxon>Basidiomycota</taxon>
        <taxon>Ustilaginomycotina</taxon>
        <taxon>Ustilaginomycetes</taxon>
        <taxon>Ustilaginales</taxon>
        <taxon>Ustilaginaceae</taxon>
        <taxon>Sporisorium</taxon>
    </lineage>
</organism>
<dbReference type="SUPFAM" id="SSF110857">
    <property type="entry name" value="Gamma-glutamyl cyclotransferase-like"/>
    <property type="match status" value="1"/>
</dbReference>
<dbReference type="EMBL" id="LT795070">
    <property type="protein sequence ID" value="SJX65450.1"/>
    <property type="molecule type" value="Genomic_DNA"/>
</dbReference>
<dbReference type="InterPro" id="IPR036568">
    <property type="entry name" value="GGCT-like_sf"/>
</dbReference>
<dbReference type="InterPro" id="IPR002123">
    <property type="entry name" value="Plipid/glycerol_acylTrfase"/>
</dbReference>
<feature type="compositionally biased region" description="Polar residues" evidence="1">
    <location>
        <begin position="255"/>
        <end position="264"/>
    </location>
</feature>
<evidence type="ECO:0000259" key="2">
    <source>
        <dbReference type="SMART" id="SM00563"/>
    </source>
</evidence>
<dbReference type="GO" id="GO:0008654">
    <property type="term" value="P:phospholipid biosynthetic process"/>
    <property type="evidence" value="ECO:0007669"/>
    <property type="project" value="TreeGrafter"/>
</dbReference>
<name>A0A2N8UKW2_9BASI</name>
<dbReference type="AlphaFoldDB" id="A0A2N8UKW2"/>
<feature type="compositionally biased region" description="Basic and acidic residues" evidence="1">
    <location>
        <begin position="232"/>
        <end position="248"/>
    </location>
</feature>
<dbReference type="CDD" id="cd06661">
    <property type="entry name" value="GGCT_like"/>
    <property type="match status" value="1"/>
</dbReference>
<feature type="compositionally biased region" description="Low complexity" evidence="1">
    <location>
        <begin position="9"/>
        <end position="24"/>
    </location>
</feature>
<feature type="region of interest" description="Disordered" evidence="1">
    <location>
        <begin position="232"/>
        <end position="271"/>
    </location>
</feature>
<protein>
    <recommendedName>
        <fullName evidence="2">Phospholipid/glycerol acyltransferase domain-containing protein</fullName>
    </recommendedName>
</protein>
<reference evidence="3 4" key="1">
    <citation type="submission" date="2017-02" db="EMBL/GenBank/DDBJ databases">
        <authorList>
            <person name="Peterson S.W."/>
        </authorList>
    </citation>
    <scope>NUCLEOTIDE SEQUENCE [LARGE SCALE GENOMIC DNA]</scope>
    <source>
        <strain evidence="3 4">SRS1_H2-8</strain>
    </source>
</reference>
<dbReference type="PANTHER" id="PTHR31605">
    <property type="entry name" value="GLYCEROL-3-PHOSPHATE O-ACYLTRANSFERASE 1"/>
    <property type="match status" value="1"/>
</dbReference>
<dbReference type="Gene3D" id="3.10.490.10">
    <property type="entry name" value="Gamma-glutamyl cyclotransferase-like"/>
    <property type="match status" value="1"/>
</dbReference>
<dbReference type="InterPro" id="IPR052744">
    <property type="entry name" value="GPAT/DAPAT"/>
</dbReference>
<proteinExistence type="predicted"/>
<gene>
    <name evidence="3" type="ORF">SRS1_15720</name>
</gene>
<dbReference type="SUPFAM" id="SSF69593">
    <property type="entry name" value="Glycerol-3-phosphate (1)-acyltransferase"/>
    <property type="match status" value="1"/>
</dbReference>
<dbReference type="InterPro" id="IPR009288">
    <property type="entry name" value="AIG2-like_dom"/>
</dbReference>
<dbReference type="SMART" id="SM00563">
    <property type="entry name" value="PlsC"/>
    <property type="match status" value="1"/>
</dbReference>
<dbReference type="Pfam" id="PF06094">
    <property type="entry name" value="GGACT"/>
    <property type="match status" value="1"/>
</dbReference>
<dbReference type="Pfam" id="PF01553">
    <property type="entry name" value="Acyltransferase"/>
    <property type="match status" value="1"/>
</dbReference>
<dbReference type="GO" id="GO:0016287">
    <property type="term" value="F:glycerone-phosphate O-acyltransferase activity"/>
    <property type="evidence" value="ECO:0007669"/>
    <property type="project" value="TreeGrafter"/>
</dbReference>